<gene>
    <name evidence="2" type="ORF">N7509_002582</name>
</gene>
<accession>A0A9W9W9C0</accession>
<reference evidence="2" key="2">
    <citation type="journal article" date="2023" name="IMA Fungus">
        <title>Comparative genomic study of the Penicillium genus elucidates a diverse pangenome and 15 lateral gene transfer events.</title>
        <authorList>
            <person name="Petersen C."/>
            <person name="Sorensen T."/>
            <person name="Nielsen M.R."/>
            <person name="Sondergaard T.E."/>
            <person name="Sorensen J.L."/>
            <person name="Fitzpatrick D.A."/>
            <person name="Frisvad J.C."/>
            <person name="Nielsen K.L."/>
        </authorList>
    </citation>
    <scope>NUCLEOTIDE SEQUENCE</scope>
    <source>
        <strain evidence="2">IBT 29677</strain>
    </source>
</reference>
<evidence type="ECO:0000313" key="3">
    <source>
        <dbReference type="Proteomes" id="UP001147747"/>
    </source>
</evidence>
<feature type="region of interest" description="Disordered" evidence="1">
    <location>
        <begin position="361"/>
        <end position="424"/>
    </location>
</feature>
<reference evidence="2" key="1">
    <citation type="submission" date="2022-12" db="EMBL/GenBank/DDBJ databases">
        <authorList>
            <person name="Petersen C."/>
        </authorList>
    </citation>
    <scope>NUCLEOTIDE SEQUENCE</scope>
    <source>
        <strain evidence="2">IBT 29677</strain>
    </source>
</reference>
<dbReference type="AlphaFoldDB" id="A0A9W9W9C0"/>
<protein>
    <submittedName>
        <fullName evidence="2">Uncharacterized protein</fullName>
    </submittedName>
</protein>
<dbReference type="EMBL" id="JAPZBU010000004">
    <property type="protein sequence ID" value="KAJ5408699.1"/>
    <property type="molecule type" value="Genomic_DNA"/>
</dbReference>
<feature type="region of interest" description="Disordered" evidence="1">
    <location>
        <begin position="640"/>
        <end position="732"/>
    </location>
</feature>
<feature type="compositionally biased region" description="Basic and acidic residues" evidence="1">
    <location>
        <begin position="56"/>
        <end position="65"/>
    </location>
</feature>
<evidence type="ECO:0000313" key="2">
    <source>
        <dbReference type="EMBL" id="KAJ5408699.1"/>
    </source>
</evidence>
<sequence>MTFLLCPRWRKSHPPSPSGVARSDHDGPPAVQEDQQDEGQDLEAAPSVQPDNAIEEGEKQPESFSHRLRRRFSRESKTTAEDRDTSKLGFPFNLRSIKSAPKIGSKFGQNHTTLGNLGSSLMSERAYDSDAQFITTPSRAGNSIRSPLAKPFRRMDLSDLVERSQERESSDHRSAAAAQERNISSLSYPSTTGIHFTISTPTASVTSFQGHLRTPQDLHQAPSQQLNPLQAESVLGEYDMNITSARSLPDLTLTTLGRFPHLQQHPPPSPFRGPMAIRSPWLIGSNFCKKATRYILVKKNRQVPASASVRSFTDPRSIHLDELGISKRLASQTTASGSMPRLIHQNEFGFFVPPSQENLHLPNKSGVSAVSDVDSPTPIPGKRDFSSFYSPQSGSIASKGSPMNSQRSVNNLTMSNPQTKEKIPNESEIIQSNQLHENGAMQSKFREHCESPDSEQTQSHNIPNDLDKVCQPRKVSVGWMSEGRRVGYGYSPVPSQDEPQVQNEPIYYPYRKPEPESKAEVMPVDFNQNDYQKPLKDNFDSTEVFTPELSPSMAINCSDTNYPNLPPIPKAKASECPTPPYLQAMLGSRRGRTDDPSSARIREGGFRSLRAPEPPPMTHIEHCQVPKSSKYSNQANDSFVQRWPRLSPPTKQAAIVSGDNADDDNPGFLDLGDQYHVQEPCSLQPKKSRSEKWVRRFTRRRESRRISNAQPQDSSQSSSDQYEDCVSDDPQRKTTEDLASMYQDCIDMPGSFDGSRWASRRSRMPLWDACTEGLWHSA</sequence>
<feature type="region of interest" description="Disordered" evidence="1">
    <location>
        <begin position="442"/>
        <end position="467"/>
    </location>
</feature>
<evidence type="ECO:0000256" key="1">
    <source>
        <dbReference type="SAM" id="MobiDB-lite"/>
    </source>
</evidence>
<feature type="compositionally biased region" description="Polar residues" evidence="1">
    <location>
        <begin position="387"/>
        <end position="418"/>
    </location>
</feature>
<comment type="caution">
    <text evidence="2">The sequence shown here is derived from an EMBL/GenBank/DDBJ whole genome shotgun (WGS) entry which is preliminary data.</text>
</comment>
<feature type="compositionally biased region" description="Basic and acidic residues" evidence="1">
    <location>
        <begin position="163"/>
        <end position="174"/>
    </location>
</feature>
<dbReference type="GeneID" id="81366199"/>
<dbReference type="RefSeq" id="XP_056493014.1">
    <property type="nucleotide sequence ID" value="XM_056627219.1"/>
</dbReference>
<organism evidence="2 3">
    <name type="scientific">Penicillium cosmopolitanum</name>
    <dbReference type="NCBI Taxonomy" id="1131564"/>
    <lineage>
        <taxon>Eukaryota</taxon>
        <taxon>Fungi</taxon>
        <taxon>Dikarya</taxon>
        <taxon>Ascomycota</taxon>
        <taxon>Pezizomycotina</taxon>
        <taxon>Eurotiomycetes</taxon>
        <taxon>Eurotiomycetidae</taxon>
        <taxon>Eurotiales</taxon>
        <taxon>Aspergillaceae</taxon>
        <taxon>Penicillium</taxon>
    </lineage>
</organism>
<feature type="region of interest" description="Disordered" evidence="1">
    <location>
        <begin position="163"/>
        <end position="184"/>
    </location>
</feature>
<feature type="region of interest" description="Disordered" evidence="1">
    <location>
        <begin position="1"/>
        <end position="87"/>
    </location>
</feature>
<keyword evidence="3" id="KW-1185">Reference proteome</keyword>
<dbReference type="OrthoDB" id="4226789at2759"/>
<feature type="compositionally biased region" description="Basic and acidic residues" evidence="1">
    <location>
        <begin position="73"/>
        <end position="86"/>
    </location>
</feature>
<name>A0A9W9W9C0_9EURO</name>
<proteinExistence type="predicted"/>
<dbReference type="Proteomes" id="UP001147747">
    <property type="component" value="Unassembled WGS sequence"/>
</dbReference>